<proteinExistence type="predicted"/>
<keyword evidence="3" id="KW-0479">Metal-binding</keyword>
<evidence type="ECO:0000256" key="2">
    <source>
        <dbReference type="ARBA" id="ARBA00022617"/>
    </source>
</evidence>
<dbReference type="Gene3D" id="2.60.40.1190">
    <property type="match status" value="1"/>
</dbReference>
<evidence type="ECO:0000256" key="5">
    <source>
        <dbReference type="ARBA" id="ARBA00023004"/>
    </source>
</evidence>
<evidence type="ECO:0000313" key="8">
    <source>
        <dbReference type="EMBL" id="SCA57621.1"/>
    </source>
</evidence>
<evidence type="ECO:0000256" key="6">
    <source>
        <dbReference type="SAM" id="SignalP"/>
    </source>
</evidence>
<dbReference type="GO" id="GO:0046872">
    <property type="term" value="F:metal ion binding"/>
    <property type="evidence" value="ECO:0007669"/>
    <property type="project" value="UniProtKB-KW"/>
</dbReference>
<dbReference type="GO" id="GO:0020037">
    <property type="term" value="F:heme binding"/>
    <property type="evidence" value="ECO:0007669"/>
    <property type="project" value="InterPro"/>
</dbReference>
<evidence type="ECO:0000256" key="1">
    <source>
        <dbReference type="ARBA" id="ARBA00022448"/>
    </source>
</evidence>
<dbReference type="AlphaFoldDB" id="A0A1C3RK48"/>
<keyword evidence="6" id="KW-0732">Signal</keyword>
<keyword evidence="2" id="KW-0349">Heme</keyword>
<dbReference type="STRING" id="1867952.MTBPR1_60134"/>
<keyword evidence="9" id="KW-1185">Reference proteome</keyword>
<evidence type="ECO:0000256" key="3">
    <source>
        <dbReference type="ARBA" id="ARBA00022723"/>
    </source>
</evidence>
<sequence length="280" mass="30627">MKMKSKLLTTLAGTCVLLGSAHLAHAGETITAAKATAITLDGNAADWASVTGTEVMLDGKDGTKSVNLKAAINGDMIYFLAVWKDGNENRLHKPYKWDEETVSYKRTKEQEDRLALSFAMGGDFDANKLSGKSFTADVWHWKASRSDPNGIAHDKWWKIDAQPFEKAKKFKGDNGVVYVRRMSDEGPKLYKSAKYDVKEQDIMPRYKLADSPSGSIADIKAKSTWANGTWTLELARKVDTGNPDDAIIPTNGTILMSLATFNSVGGAKHSSSKTLTLSTK</sequence>
<name>A0A1C3RK48_9PROT</name>
<feature type="signal peptide" evidence="6">
    <location>
        <begin position="1"/>
        <end position="26"/>
    </location>
</feature>
<protein>
    <submittedName>
        <fullName evidence="8">Cytochrome c-552/DMSO reductase-like, heme-binding domain-containing protein</fullName>
    </submittedName>
</protein>
<evidence type="ECO:0000259" key="7">
    <source>
        <dbReference type="Pfam" id="PF09459"/>
    </source>
</evidence>
<keyword evidence="1" id="KW-0813">Transport</keyword>
<feature type="domain" description="Cytochrome c-552/DMSO reductase-like haem-binding" evidence="7">
    <location>
        <begin position="57"/>
        <end position="264"/>
    </location>
</feature>
<dbReference type="Proteomes" id="UP000231658">
    <property type="component" value="Unassembled WGS sequence"/>
</dbReference>
<dbReference type="Pfam" id="PF09459">
    <property type="entry name" value="EB_dh"/>
    <property type="match status" value="1"/>
</dbReference>
<keyword evidence="4" id="KW-0249">Electron transport</keyword>
<organism evidence="8 9">
    <name type="scientific">Candidatus Terasakiella magnetica</name>
    <dbReference type="NCBI Taxonomy" id="1867952"/>
    <lineage>
        <taxon>Bacteria</taxon>
        <taxon>Pseudomonadati</taxon>
        <taxon>Pseudomonadota</taxon>
        <taxon>Alphaproteobacteria</taxon>
        <taxon>Rhodospirillales</taxon>
        <taxon>Terasakiellaceae</taxon>
        <taxon>Terasakiella</taxon>
    </lineage>
</organism>
<evidence type="ECO:0000256" key="4">
    <source>
        <dbReference type="ARBA" id="ARBA00022982"/>
    </source>
</evidence>
<gene>
    <name evidence="8" type="ORF">MTBPR1_60134</name>
</gene>
<reference evidence="8 9" key="1">
    <citation type="submission" date="2016-07" db="EMBL/GenBank/DDBJ databases">
        <authorList>
            <person name="Lefevre C.T."/>
        </authorList>
    </citation>
    <scope>NUCLEOTIDE SEQUENCE [LARGE SCALE GENOMIC DNA]</scope>
    <source>
        <strain evidence="8">PR1</strain>
    </source>
</reference>
<dbReference type="EMBL" id="FLYE01000045">
    <property type="protein sequence ID" value="SCA57621.1"/>
    <property type="molecule type" value="Genomic_DNA"/>
</dbReference>
<keyword evidence="5" id="KW-0408">Iron</keyword>
<accession>A0A1C3RK48</accession>
<dbReference type="InterPro" id="IPR019020">
    <property type="entry name" value="Cyt-c552/DMSO_Rdtase_haem-bd"/>
</dbReference>
<evidence type="ECO:0000313" key="9">
    <source>
        <dbReference type="Proteomes" id="UP000231658"/>
    </source>
</evidence>
<dbReference type="RefSeq" id="WP_069189637.1">
    <property type="nucleotide sequence ID" value="NZ_FLYE01000045.1"/>
</dbReference>
<dbReference type="OrthoDB" id="5337932at2"/>
<feature type="chain" id="PRO_5008680864" evidence="6">
    <location>
        <begin position="27"/>
        <end position="280"/>
    </location>
</feature>